<dbReference type="SUPFAM" id="SSF54631">
    <property type="entry name" value="CBS-domain pair"/>
    <property type="match status" value="1"/>
</dbReference>
<sequence>MDDEGRVLGVVSPKDLLTRESEHSFLKFRPKLRRKVQGTSAGELISRPAVTVEQDAGVTEAARLMEDHRVHRLPVVDDEARLVGIVGRSDLLRGFLRTDTELNEEVRTGVLLRSMSLDPNTVSVVMHNGVVTVGGEVERTSMIPVIVALIRRLDGVVDVPERLTAGLDDGHLPIEEPVGTGVLDSLKRRA</sequence>
<reference evidence="5 6" key="1">
    <citation type="submission" date="2017-07" db="EMBL/GenBank/DDBJ databases">
        <title>Amycolatopsis alba DSM 44262 Genome sequencing and assembly.</title>
        <authorList>
            <person name="Kaur N."/>
            <person name="Mayilraj S."/>
        </authorList>
    </citation>
    <scope>NUCLEOTIDE SEQUENCE [LARGE SCALE GENOMIC DNA]</scope>
    <source>
        <strain evidence="5 6">DSM 44262</strain>
    </source>
</reference>
<keyword evidence="1 2" id="KW-0129">CBS domain</keyword>
<dbReference type="SMART" id="SM00116">
    <property type="entry name" value="CBS"/>
    <property type="match status" value="1"/>
</dbReference>
<dbReference type="InterPro" id="IPR046342">
    <property type="entry name" value="CBS_dom_sf"/>
</dbReference>
<evidence type="ECO:0000256" key="1">
    <source>
        <dbReference type="ARBA" id="ARBA00023122"/>
    </source>
</evidence>
<dbReference type="Gene3D" id="3.10.580.10">
    <property type="entry name" value="CBS-domain"/>
    <property type="match status" value="1"/>
</dbReference>
<dbReference type="Pfam" id="PF04972">
    <property type="entry name" value="BON"/>
    <property type="match status" value="1"/>
</dbReference>
<evidence type="ECO:0000256" key="2">
    <source>
        <dbReference type="PROSITE-ProRule" id="PRU00703"/>
    </source>
</evidence>
<dbReference type="EMBL" id="NMQU01000104">
    <property type="protein sequence ID" value="OXM45440.1"/>
    <property type="molecule type" value="Genomic_DNA"/>
</dbReference>
<protein>
    <recommendedName>
        <fullName evidence="7">CBS domain-containing protein</fullName>
    </recommendedName>
</protein>
<dbReference type="Pfam" id="PF00571">
    <property type="entry name" value="CBS"/>
    <property type="match status" value="1"/>
</dbReference>
<dbReference type="AlphaFoldDB" id="A0A229RFL3"/>
<accession>A0A229RFL3</accession>
<comment type="caution">
    <text evidence="5">The sequence shown here is derived from an EMBL/GenBank/DDBJ whole genome shotgun (WGS) entry which is preliminary data.</text>
</comment>
<dbReference type="PROSITE" id="PS51371">
    <property type="entry name" value="CBS"/>
    <property type="match status" value="1"/>
</dbReference>
<evidence type="ECO:0000313" key="5">
    <source>
        <dbReference type="EMBL" id="OXM45440.1"/>
    </source>
</evidence>
<feature type="domain" description="BON" evidence="3">
    <location>
        <begin position="98"/>
        <end position="167"/>
    </location>
</feature>
<feature type="domain" description="CBS" evidence="4">
    <location>
        <begin position="45"/>
        <end position="101"/>
    </location>
</feature>
<evidence type="ECO:0000259" key="3">
    <source>
        <dbReference type="PROSITE" id="PS50914"/>
    </source>
</evidence>
<dbReference type="Gene3D" id="3.30.1340.30">
    <property type="match status" value="1"/>
</dbReference>
<dbReference type="PANTHER" id="PTHR43080:SF29">
    <property type="entry name" value="OS02G0818000 PROTEIN"/>
    <property type="match status" value="1"/>
</dbReference>
<dbReference type="RefSeq" id="WP_020635386.1">
    <property type="nucleotide sequence ID" value="NZ_KB913032.1"/>
</dbReference>
<name>A0A229RFL3_AMYAL</name>
<evidence type="ECO:0000313" key="6">
    <source>
        <dbReference type="Proteomes" id="UP000215563"/>
    </source>
</evidence>
<dbReference type="PANTHER" id="PTHR43080">
    <property type="entry name" value="CBS DOMAIN-CONTAINING PROTEIN CBSX3, MITOCHONDRIAL"/>
    <property type="match status" value="1"/>
</dbReference>
<organism evidence="5 6">
    <name type="scientific">Amycolatopsis alba DSM 44262</name>
    <dbReference type="NCBI Taxonomy" id="1125972"/>
    <lineage>
        <taxon>Bacteria</taxon>
        <taxon>Bacillati</taxon>
        <taxon>Actinomycetota</taxon>
        <taxon>Actinomycetes</taxon>
        <taxon>Pseudonocardiales</taxon>
        <taxon>Pseudonocardiaceae</taxon>
        <taxon>Amycolatopsis</taxon>
    </lineage>
</organism>
<gene>
    <name evidence="5" type="ORF">CFP75_31330</name>
</gene>
<dbReference type="InterPro" id="IPR000644">
    <property type="entry name" value="CBS_dom"/>
</dbReference>
<keyword evidence="6" id="KW-1185">Reference proteome</keyword>
<dbReference type="InterPro" id="IPR007055">
    <property type="entry name" value="BON_dom"/>
</dbReference>
<evidence type="ECO:0008006" key="7">
    <source>
        <dbReference type="Google" id="ProtNLM"/>
    </source>
</evidence>
<dbReference type="Proteomes" id="UP000215563">
    <property type="component" value="Unassembled WGS sequence"/>
</dbReference>
<dbReference type="InterPro" id="IPR051257">
    <property type="entry name" value="Diverse_CBS-Domain"/>
</dbReference>
<evidence type="ECO:0000259" key="4">
    <source>
        <dbReference type="PROSITE" id="PS51371"/>
    </source>
</evidence>
<proteinExistence type="predicted"/>
<dbReference type="PROSITE" id="PS50914">
    <property type="entry name" value="BON"/>
    <property type="match status" value="1"/>
</dbReference>